<dbReference type="InterPro" id="IPR051015">
    <property type="entry name" value="EvgA-like"/>
</dbReference>
<dbReference type="SUPFAM" id="SSF52172">
    <property type="entry name" value="CheY-like"/>
    <property type="match status" value="1"/>
</dbReference>
<dbReference type="CDD" id="cd06170">
    <property type="entry name" value="LuxR_C_like"/>
    <property type="match status" value="1"/>
</dbReference>
<dbReference type="GO" id="GO:0006355">
    <property type="term" value="P:regulation of DNA-templated transcription"/>
    <property type="evidence" value="ECO:0007669"/>
    <property type="project" value="InterPro"/>
</dbReference>
<dbReference type="PRINTS" id="PR00038">
    <property type="entry name" value="HTHLUXR"/>
</dbReference>
<sequence length="216" mass="23543">MRIALVNDYEIVVQGVAAMLRSYRDQIEIVEMDVGRNPAQPVDITLYDTFAATQGDSEAVHHLSRDPLAGKVVVYSWNLDPALISAAVANGASAYLSKALPAGHLVAALQAVHRGDEPEEPQGRAATTVVGGDWPGREEGLTQREAEVLALIAQGLSNVEIAERTLLSINSVKTYIRSCYRRIGARNRSNAILWAVEHGFRPSRERIPRPDGTPPR</sequence>
<dbReference type="InterPro" id="IPR016032">
    <property type="entry name" value="Sig_transdc_resp-reg_C-effctor"/>
</dbReference>
<evidence type="ECO:0000313" key="3">
    <source>
        <dbReference type="Proteomes" id="UP000030982"/>
    </source>
</evidence>
<dbReference type="SUPFAM" id="SSF46894">
    <property type="entry name" value="C-terminal effector domain of the bipartite response regulators"/>
    <property type="match status" value="1"/>
</dbReference>
<reference evidence="2 3" key="1">
    <citation type="submission" date="2014-09" db="EMBL/GenBank/DDBJ databases">
        <title>Genome sequence of Sinomonas sp. MUSC 117.</title>
        <authorList>
            <person name="Lee L.-H."/>
        </authorList>
    </citation>
    <scope>NUCLEOTIDE SEQUENCE [LARGE SCALE GENOMIC DNA]</scope>
    <source>
        <strain evidence="2 3">MUSC 117</strain>
    </source>
</reference>
<evidence type="ECO:0000313" key="2">
    <source>
        <dbReference type="EMBL" id="KHL01302.1"/>
    </source>
</evidence>
<evidence type="ECO:0000259" key="1">
    <source>
        <dbReference type="PROSITE" id="PS50043"/>
    </source>
</evidence>
<dbReference type="InterPro" id="IPR000792">
    <property type="entry name" value="Tscrpt_reg_LuxR_C"/>
</dbReference>
<feature type="domain" description="HTH luxR-type" evidence="1">
    <location>
        <begin position="134"/>
        <end position="199"/>
    </location>
</feature>
<proteinExistence type="predicted"/>
<dbReference type="PROSITE" id="PS50043">
    <property type="entry name" value="HTH_LUXR_2"/>
    <property type="match status" value="1"/>
</dbReference>
<keyword evidence="3" id="KW-1185">Reference proteome</keyword>
<accession>A0A0B2ACG0</accession>
<dbReference type="InterPro" id="IPR036388">
    <property type="entry name" value="WH-like_DNA-bd_sf"/>
</dbReference>
<name>A0A0B2ACG0_9MICC</name>
<dbReference type="Pfam" id="PF00196">
    <property type="entry name" value="GerE"/>
    <property type="match status" value="1"/>
</dbReference>
<dbReference type="AlphaFoldDB" id="A0A0B2ACG0"/>
<dbReference type="InterPro" id="IPR011006">
    <property type="entry name" value="CheY-like_superfamily"/>
</dbReference>
<dbReference type="PANTHER" id="PTHR45566">
    <property type="entry name" value="HTH-TYPE TRANSCRIPTIONAL REGULATOR YHJB-RELATED"/>
    <property type="match status" value="1"/>
</dbReference>
<dbReference type="STRING" id="1338436.LK10_16835"/>
<dbReference type="PANTHER" id="PTHR45566:SF2">
    <property type="entry name" value="NARL SUBFAMILY"/>
    <property type="match status" value="1"/>
</dbReference>
<dbReference type="Proteomes" id="UP000030982">
    <property type="component" value="Unassembled WGS sequence"/>
</dbReference>
<dbReference type="EMBL" id="JTDL01000143">
    <property type="protein sequence ID" value="KHL01302.1"/>
    <property type="molecule type" value="Genomic_DNA"/>
</dbReference>
<dbReference type="Gene3D" id="1.10.10.10">
    <property type="entry name" value="Winged helix-like DNA-binding domain superfamily/Winged helix DNA-binding domain"/>
    <property type="match status" value="1"/>
</dbReference>
<dbReference type="GO" id="GO:0003677">
    <property type="term" value="F:DNA binding"/>
    <property type="evidence" value="ECO:0007669"/>
    <property type="project" value="InterPro"/>
</dbReference>
<gene>
    <name evidence="2" type="ORF">LK10_16835</name>
</gene>
<protein>
    <submittedName>
        <fullName evidence="2">LuxR family transcriptional regulator</fullName>
    </submittedName>
</protein>
<organism evidence="2 3">
    <name type="scientific">Sinomonas humi</name>
    <dbReference type="NCBI Taxonomy" id="1338436"/>
    <lineage>
        <taxon>Bacteria</taxon>
        <taxon>Bacillati</taxon>
        <taxon>Actinomycetota</taxon>
        <taxon>Actinomycetes</taxon>
        <taxon>Micrococcales</taxon>
        <taxon>Micrococcaceae</taxon>
        <taxon>Sinomonas</taxon>
    </lineage>
</organism>
<dbReference type="Gene3D" id="3.40.50.2300">
    <property type="match status" value="1"/>
</dbReference>
<dbReference type="SMART" id="SM00421">
    <property type="entry name" value="HTH_LUXR"/>
    <property type="match status" value="1"/>
</dbReference>
<comment type="caution">
    <text evidence="2">The sequence shown here is derived from an EMBL/GenBank/DDBJ whole genome shotgun (WGS) entry which is preliminary data.</text>
</comment>
<dbReference type="RefSeq" id="WP_043126183.1">
    <property type="nucleotide sequence ID" value="NZ_JTDL01000143.1"/>
</dbReference>